<evidence type="ECO:0000256" key="3">
    <source>
        <dbReference type="ARBA" id="ARBA00022692"/>
    </source>
</evidence>
<evidence type="ECO:0000256" key="1">
    <source>
        <dbReference type="ARBA" id="ARBA00004141"/>
    </source>
</evidence>
<reference evidence="7" key="2">
    <citation type="journal article" date="2019" name="Curr. Biol.">
        <title>Chromatin organization in early land plants reveals an ancestral association between H3K27me3, transposons, and constitutive heterochromatin.</title>
        <authorList>
            <person name="Montgomery S.A."/>
            <person name="Tanizawa Y."/>
            <person name="Galik B."/>
            <person name="Wang N."/>
            <person name="Ito T."/>
            <person name="Mochizuki T."/>
            <person name="Akimcheva S."/>
            <person name="Bowman J."/>
            <person name="Cognat V."/>
            <person name="Drouard L."/>
            <person name="Ekker H."/>
            <person name="Houng S."/>
            <person name="Kohchi T."/>
            <person name="Lin S."/>
            <person name="Liu L.D."/>
            <person name="Nakamura Y."/>
            <person name="Valeeva L.R."/>
            <person name="Shakirov E.V."/>
            <person name="Shippen D.E."/>
            <person name="Wei W."/>
            <person name="Yagura M."/>
            <person name="Yamaoka S."/>
            <person name="Yamato K.T."/>
            <person name="Liu C."/>
            <person name="Berger F."/>
        </authorList>
    </citation>
    <scope>NUCLEOTIDE SEQUENCE [LARGE SCALE GENOMIC DNA]</scope>
    <source>
        <strain evidence="7">Tak-1</strain>
    </source>
</reference>
<evidence type="ECO:0000256" key="2">
    <source>
        <dbReference type="ARBA" id="ARBA00005731"/>
    </source>
</evidence>
<dbReference type="GO" id="GO:0016020">
    <property type="term" value="C:membrane"/>
    <property type="evidence" value="ECO:0007669"/>
    <property type="project" value="UniProtKB-SubCell"/>
</dbReference>
<evidence type="ECO:0000313" key="7">
    <source>
        <dbReference type="EMBL" id="BBN12092.1"/>
    </source>
</evidence>
<dbReference type="EMBL" id="LVLJ01000462">
    <property type="protein sequence ID" value="OAE34031.1"/>
    <property type="molecule type" value="Genomic_DNA"/>
</dbReference>
<sequence length="345" mass="36074">MRVQPLTESLWLEAHGDADSFMAHGGGMAIALGTLLAVLSAVANGTFTIFSKTGAVRRARVDPVVFNLWACVGIVLSSLLTLVMYKFVWSYMGLISGLLFVLSASNSYRAVRLIGVSVGTGIWCGTAVLVSFVAGLVFDPNGALKSKLWALVAIIIIMIGIVGVAYAGHVGRVAAGHEENLDTLLQHPVTGEQRSGTFSTGVFTAIFAGLAGGLIMIPLTRASAEAQGIPYLPSFAIGVAIFAPIVTAIPYVTRVDREMPNLAPAAAALPGIVSGIVWNIGNVFSILAIGYISYSIAYPIMQCGILVAGLWGMLLFEEIQGSSSTAYWISGAIIIVGVAILALAR</sequence>
<organism evidence="8 9">
    <name type="scientific">Marchantia polymorpha subsp. ruderalis</name>
    <dbReference type="NCBI Taxonomy" id="1480154"/>
    <lineage>
        <taxon>Eukaryota</taxon>
        <taxon>Viridiplantae</taxon>
        <taxon>Streptophyta</taxon>
        <taxon>Embryophyta</taxon>
        <taxon>Marchantiophyta</taxon>
        <taxon>Marchantiopsida</taxon>
        <taxon>Marchantiidae</taxon>
        <taxon>Marchantiales</taxon>
        <taxon>Marchantiaceae</taxon>
        <taxon>Marchantia</taxon>
    </lineage>
</organism>
<reference evidence="10" key="3">
    <citation type="journal article" date="2020" name="Curr. Biol.">
        <title>Chromatin organization in early land plants reveals an ancestral association between H3K27me3, transposons, and constitutive heterochromatin.</title>
        <authorList>
            <person name="Montgomery S.A."/>
            <person name="Tanizawa Y."/>
            <person name="Galik B."/>
            <person name="Wang N."/>
            <person name="Ito T."/>
            <person name="Mochizuki T."/>
            <person name="Akimcheva S."/>
            <person name="Bowman J.L."/>
            <person name="Cognat V."/>
            <person name="Marechal-Drouard L."/>
            <person name="Ekker H."/>
            <person name="Hong S.F."/>
            <person name="Kohchi T."/>
            <person name="Lin S.S."/>
            <person name="Liu L.D."/>
            <person name="Nakamura Y."/>
            <person name="Valeeva L.R."/>
            <person name="Shakirov E.V."/>
            <person name="Shippen D.E."/>
            <person name="Wei W.L."/>
            <person name="Yagura M."/>
            <person name="Yamaoka S."/>
            <person name="Yamato K.T."/>
            <person name="Liu C."/>
            <person name="Berger F."/>
        </authorList>
    </citation>
    <scope>NUCLEOTIDE SEQUENCE [LARGE SCALE GENOMIC DNA]</scope>
    <source>
        <strain evidence="10">Tak-1</strain>
    </source>
</reference>
<evidence type="ECO:0000256" key="5">
    <source>
        <dbReference type="ARBA" id="ARBA00023136"/>
    </source>
</evidence>
<keyword evidence="3 6" id="KW-0812">Transmembrane</keyword>
<comment type="similarity">
    <text evidence="2">Belongs to the TMEM144 family.</text>
</comment>
<dbReference type="Proteomes" id="UP000077202">
    <property type="component" value="Unassembled WGS sequence"/>
</dbReference>
<feature type="transmembrane region" description="Helical" evidence="6">
    <location>
        <begin position="20"/>
        <end position="43"/>
    </location>
</feature>
<dbReference type="GO" id="GO:0015144">
    <property type="term" value="F:carbohydrate transmembrane transporter activity"/>
    <property type="evidence" value="ECO:0007669"/>
    <property type="project" value="InterPro"/>
</dbReference>
<keyword evidence="9" id="KW-1185">Reference proteome</keyword>
<evidence type="ECO:0000313" key="8">
    <source>
        <dbReference type="EMBL" id="OAE34031.1"/>
    </source>
</evidence>
<dbReference type="InterPro" id="IPR012435">
    <property type="entry name" value="TMEM144"/>
</dbReference>
<feature type="transmembrane region" description="Helical" evidence="6">
    <location>
        <begin position="231"/>
        <end position="253"/>
    </location>
</feature>
<dbReference type="Proteomes" id="UP001162541">
    <property type="component" value="Chromosome 5"/>
</dbReference>
<feature type="transmembrane region" description="Helical" evidence="6">
    <location>
        <begin position="265"/>
        <end position="290"/>
    </location>
</feature>
<name>A0A176WN10_MARPO</name>
<evidence type="ECO:0000313" key="10">
    <source>
        <dbReference type="Proteomes" id="UP001162541"/>
    </source>
</evidence>
<evidence type="ECO:0000313" key="9">
    <source>
        <dbReference type="Proteomes" id="UP000077202"/>
    </source>
</evidence>
<keyword evidence="4 6" id="KW-1133">Transmembrane helix</keyword>
<dbReference type="AlphaFoldDB" id="A0A176WN10"/>
<feature type="transmembrane region" description="Helical" evidence="6">
    <location>
        <begin position="326"/>
        <end position="344"/>
    </location>
</feature>
<dbReference type="Pfam" id="PF07857">
    <property type="entry name" value="TMEM144"/>
    <property type="match status" value="1"/>
</dbReference>
<comment type="subcellular location">
    <subcellularLocation>
        <location evidence="1">Membrane</location>
        <topology evidence="1">Multi-pass membrane protein</topology>
    </subcellularLocation>
</comment>
<evidence type="ECO:0000256" key="4">
    <source>
        <dbReference type="ARBA" id="ARBA00022989"/>
    </source>
</evidence>
<gene>
    <name evidence="8" type="ORF">AXG93_4142s1160</name>
    <name evidence="7" type="ORF">Mp_5g17310</name>
</gene>
<proteinExistence type="inferred from homology"/>
<reference evidence="8 9" key="1">
    <citation type="submission" date="2016-03" db="EMBL/GenBank/DDBJ databases">
        <title>Mechanisms controlling the formation of the plant cell surface in tip-growing cells are functionally conserved among land plants.</title>
        <authorList>
            <person name="Honkanen S."/>
            <person name="Jones V.A."/>
            <person name="Morieri G."/>
            <person name="Champion C."/>
            <person name="Hetherington A.J."/>
            <person name="Kelly S."/>
            <person name="Saint-Marcoux D."/>
            <person name="Proust H."/>
            <person name="Prescott H."/>
            <person name="Dolan L."/>
        </authorList>
    </citation>
    <scope>NUCLEOTIDE SEQUENCE [LARGE SCALE GENOMIC DNA]</scope>
    <source>
        <strain evidence="9">cv. Tak-1 and cv. Tak-2</strain>
        <tissue evidence="8">Whole gametophyte</tissue>
    </source>
</reference>
<dbReference type="InterPro" id="IPR010651">
    <property type="entry name" value="Sugar_transport"/>
</dbReference>
<accession>A0A176WN10</accession>
<evidence type="ECO:0008006" key="11">
    <source>
        <dbReference type="Google" id="ProtNLM"/>
    </source>
</evidence>
<dbReference type="EMBL" id="AP019870">
    <property type="protein sequence ID" value="BBN12092.1"/>
    <property type="molecule type" value="Genomic_DNA"/>
</dbReference>
<evidence type="ECO:0000256" key="6">
    <source>
        <dbReference type="SAM" id="Phobius"/>
    </source>
</evidence>
<feature type="transmembrane region" description="Helical" evidence="6">
    <location>
        <begin position="148"/>
        <end position="167"/>
    </location>
</feature>
<feature type="transmembrane region" description="Helical" evidence="6">
    <location>
        <begin position="198"/>
        <end position="219"/>
    </location>
</feature>
<feature type="transmembrane region" description="Helical" evidence="6">
    <location>
        <begin position="113"/>
        <end position="136"/>
    </location>
</feature>
<feature type="transmembrane region" description="Helical" evidence="6">
    <location>
        <begin position="64"/>
        <end position="82"/>
    </location>
</feature>
<protein>
    <recommendedName>
        <fullName evidence="11">EamA domain-containing protein</fullName>
    </recommendedName>
</protein>
<feature type="transmembrane region" description="Helical" evidence="6">
    <location>
        <begin position="296"/>
        <end position="314"/>
    </location>
</feature>
<dbReference type="PANTHER" id="PTHR16119">
    <property type="entry name" value="TRANSMEMBRANE PROTEIN 144"/>
    <property type="match status" value="1"/>
</dbReference>
<dbReference type="PANTHER" id="PTHR16119:SF22">
    <property type="entry name" value="EAMA DOMAIN-CONTAINING PROTEIN"/>
    <property type="match status" value="1"/>
</dbReference>
<keyword evidence="5 6" id="KW-0472">Membrane</keyword>